<dbReference type="Gene3D" id="3.10.580.10">
    <property type="entry name" value="CBS-domain"/>
    <property type="match status" value="1"/>
</dbReference>
<dbReference type="Pfam" id="PF00571">
    <property type="entry name" value="CBS"/>
    <property type="match status" value="2"/>
</dbReference>
<dbReference type="PROSITE" id="PS51371">
    <property type="entry name" value="CBS"/>
    <property type="match status" value="2"/>
</dbReference>
<dbReference type="InterPro" id="IPR036318">
    <property type="entry name" value="FAD-bd_PCMH-like_sf"/>
</dbReference>
<keyword evidence="7" id="KW-0472">Membrane</keyword>
<evidence type="ECO:0000256" key="4">
    <source>
        <dbReference type="ARBA" id="ARBA00022737"/>
    </source>
</evidence>
<evidence type="ECO:0000256" key="6">
    <source>
        <dbReference type="PROSITE-ProRule" id="PRU00703"/>
    </source>
</evidence>
<keyword evidence="4" id="KW-0677">Repeat</keyword>
<dbReference type="PANTHER" id="PTHR22777:SF32">
    <property type="entry name" value="UPF0053 INNER MEMBRANE PROTEIN YFJD"/>
    <property type="match status" value="1"/>
</dbReference>
<dbReference type="InterPro" id="IPR046342">
    <property type="entry name" value="CBS_dom_sf"/>
</dbReference>
<comment type="similarity">
    <text evidence="2">Belongs to the UPF0053 family.</text>
</comment>
<dbReference type="EMBL" id="JACONZ010000005">
    <property type="protein sequence ID" value="MBC5582360.1"/>
    <property type="molecule type" value="Genomic_DNA"/>
</dbReference>
<dbReference type="GO" id="GO:0050660">
    <property type="term" value="F:flavin adenine dinucleotide binding"/>
    <property type="evidence" value="ECO:0007669"/>
    <property type="project" value="InterPro"/>
</dbReference>
<evidence type="ECO:0000256" key="1">
    <source>
        <dbReference type="ARBA" id="ARBA00004651"/>
    </source>
</evidence>
<evidence type="ECO:0000256" key="2">
    <source>
        <dbReference type="ARBA" id="ARBA00006337"/>
    </source>
</evidence>
<accession>A0A923REL1</accession>
<dbReference type="CDD" id="cd04590">
    <property type="entry name" value="CBS_pair_CorC_HlyC_assoc"/>
    <property type="match status" value="1"/>
</dbReference>
<dbReference type="RefSeq" id="WP_186888723.1">
    <property type="nucleotide sequence ID" value="NZ_JACONZ010000005.1"/>
</dbReference>
<evidence type="ECO:0000256" key="3">
    <source>
        <dbReference type="ARBA" id="ARBA00022475"/>
    </source>
</evidence>
<proteinExistence type="inferred from homology"/>
<dbReference type="Proteomes" id="UP000659630">
    <property type="component" value="Unassembled WGS sequence"/>
</dbReference>
<reference evidence="9" key="1">
    <citation type="submission" date="2020-08" db="EMBL/GenBank/DDBJ databases">
        <title>Genome public.</title>
        <authorList>
            <person name="Liu C."/>
            <person name="Sun Q."/>
        </authorList>
    </citation>
    <scope>NUCLEOTIDE SEQUENCE</scope>
    <source>
        <strain evidence="9">BX8</strain>
    </source>
</reference>
<feature type="transmembrane region" description="Helical" evidence="7">
    <location>
        <begin position="50"/>
        <end position="70"/>
    </location>
</feature>
<feature type="transmembrane region" description="Helical" evidence="7">
    <location>
        <begin position="77"/>
        <end position="97"/>
    </location>
</feature>
<feature type="domain" description="CBS" evidence="8">
    <location>
        <begin position="180"/>
        <end position="241"/>
    </location>
</feature>
<dbReference type="GO" id="GO:0005886">
    <property type="term" value="C:plasma membrane"/>
    <property type="evidence" value="ECO:0007669"/>
    <property type="project" value="UniProtKB-SubCell"/>
</dbReference>
<dbReference type="PANTHER" id="PTHR22777">
    <property type="entry name" value="HEMOLYSIN-RELATED"/>
    <property type="match status" value="1"/>
</dbReference>
<comment type="subcellular location">
    <subcellularLocation>
        <location evidence="1">Cell membrane</location>
        <topology evidence="1">Multi-pass membrane protein</topology>
    </subcellularLocation>
</comment>
<dbReference type="AlphaFoldDB" id="A0A923REL1"/>
<organism evidence="9 10">
    <name type="scientific">Anaerofilum hominis</name>
    <dbReference type="NCBI Taxonomy" id="2763016"/>
    <lineage>
        <taxon>Bacteria</taxon>
        <taxon>Bacillati</taxon>
        <taxon>Bacillota</taxon>
        <taxon>Clostridia</taxon>
        <taxon>Eubacteriales</taxon>
        <taxon>Oscillospiraceae</taxon>
        <taxon>Anaerofilum</taxon>
    </lineage>
</organism>
<dbReference type="FunFam" id="3.10.580.10:FF:000002">
    <property type="entry name" value="Magnesium/cobalt efflux protein CorC"/>
    <property type="match status" value="1"/>
</dbReference>
<comment type="caution">
    <text evidence="9">The sequence shown here is derived from an EMBL/GenBank/DDBJ whole genome shotgun (WGS) entry which is preliminary data.</text>
</comment>
<dbReference type="InterPro" id="IPR044751">
    <property type="entry name" value="Ion_transp-like_CBS"/>
</dbReference>
<name>A0A923REL1_9FIRM</name>
<evidence type="ECO:0000313" key="9">
    <source>
        <dbReference type="EMBL" id="MBC5582360.1"/>
    </source>
</evidence>
<keyword evidence="3" id="KW-1003">Cell membrane</keyword>
<dbReference type="InterPro" id="IPR005170">
    <property type="entry name" value="Transptr-assoc_dom"/>
</dbReference>
<evidence type="ECO:0000256" key="7">
    <source>
        <dbReference type="SAM" id="Phobius"/>
    </source>
</evidence>
<dbReference type="SMART" id="SM01091">
    <property type="entry name" value="CorC_HlyC"/>
    <property type="match status" value="1"/>
</dbReference>
<dbReference type="SUPFAM" id="SSF56176">
    <property type="entry name" value="FAD-binding/transporter-associated domain-like"/>
    <property type="match status" value="1"/>
</dbReference>
<evidence type="ECO:0000313" key="10">
    <source>
        <dbReference type="Proteomes" id="UP000659630"/>
    </source>
</evidence>
<feature type="domain" description="CBS" evidence="8">
    <location>
        <begin position="246"/>
        <end position="303"/>
    </location>
</feature>
<dbReference type="Gene3D" id="3.30.465.10">
    <property type="match status" value="1"/>
</dbReference>
<keyword evidence="7" id="KW-1133">Transmembrane helix</keyword>
<sequence length="407" mass="44047">MDPDGQSLFLAVFLLLLSLLAARALGAFSEIDGEEDDDAALLGLTPLTGAAAVAAVLLLAGAVFCAAGWLRAMPWAALAAALLGPVLFVLAFSLGAARHPDQAPQSRAARIFSALLGKPFLLLPRAVFRAAGLSAKSRVTEEDLLSLVDDVEEGDFIDESQKEMISGVFELDDIAAGEIMTHRTEVEAVEDVGAAREVIPMALEKGFSRLPVYHKNLDDIVGILYVKDLLRLVEDPAGGDVPIHQYLRPAMFVPESCRARELLLEFRAKHTQIAIVVDEYGGTAGIVTMEDILEEIVGNIEDEFDNEEEEIRPAEGGCVADGAADLEDIFTWFGLEAPKQEGDEDFGSVSGLITSRLGRIPREGEEVSLEYGGLLFRVLQVGERRVERVFCRLVPQQETTELEGSKV</sequence>
<keyword evidence="10" id="KW-1185">Reference proteome</keyword>
<gene>
    <name evidence="9" type="ORF">H8S23_12675</name>
</gene>
<dbReference type="Pfam" id="PF03471">
    <property type="entry name" value="CorC_HlyC"/>
    <property type="match status" value="1"/>
</dbReference>
<dbReference type="InterPro" id="IPR016169">
    <property type="entry name" value="FAD-bd_PCMH_sub2"/>
</dbReference>
<evidence type="ECO:0000259" key="8">
    <source>
        <dbReference type="PROSITE" id="PS51371"/>
    </source>
</evidence>
<evidence type="ECO:0000256" key="5">
    <source>
        <dbReference type="ARBA" id="ARBA00023122"/>
    </source>
</evidence>
<protein>
    <submittedName>
        <fullName evidence="9">HlyC/CorC family transporter</fullName>
    </submittedName>
</protein>
<keyword evidence="5 6" id="KW-0129">CBS domain</keyword>
<dbReference type="InterPro" id="IPR000644">
    <property type="entry name" value="CBS_dom"/>
</dbReference>
<dbReference type="SUPFAM" id="SSF54631">
    <property type="entry name" value="CBS-domain pair"/>
    <property type="match status" value="1"/>
</dbReference>
<keyword evidence="7" id="KW-0812">Transmembrane</keyword>